<sequence length="318" mass="36525">MKEKTNREGFYENNAFSQLKGMLLRVMQEIGQQRYNYRLKNNLGRPVGKLNTRPESQEYLNFIRDNIDNDEVINKTQLFINETNNALNSAEFRLTLAERLASLGSSLELLYHELAQPITILGASELEIYDQNEKITQREIKNKISNELSSIADAVSTLDDLKESLEPAIGKSVSRNFKPIVSFSKVIRLYKKDINDFKIQIDIDPKLNSYQINDNEYALWISFLNIINNAVFWLKTSDESNRAILFSLENTKLVISNTGPLIPEEILDIIFEYGVSNKPGKNKSGLGLTYTQSILSKNNWDIRAENREYGPAFVLNRR</sequence>
<keyword evidence="3" id="KW-1185">Reference proteome</keyword>
<reference evidence="2 3" key="1">
    <citation type="submission" date="2016-11" db="EMBL/GenBank/DDBJ databases">
        <title>Trade-off between light-utilization and light-protection in marine flavobacteria.</title>
        <authorList>
            <person name="Kumagai Y."/>
        </authorList>
    </citation>
    <scope>NUCLEOTIDE SEQUENCE [LARGE SCALE GENOMIC DNA]</scope>
    <source>
        <strain evidence="2 3">JCM 17109</strain>
    </source>
</reference>
<dbReference type="InterPro" id="IPR036890">
    <property type="entry name" value="HATPase_C_sf"/>
</dbReference>
<dbReference type="SUPFAM" id="SSF55874">
    <property type="entry name" value="ATPase domain of HSP90 chaperone/DNA topoisomerase II/histidine kinase"/>
    <property type="match status" value="1"/>
</dbReference>
<dbReference type="Gene3D" id="3.30.565.10">
    <property type="entry name" value="Histidine kinase-like ATPase, C-terminal domain"/>
    <property type="match status" value="1"/>
</dbReference>
<dbReference type="RefSeq" id="WP_146126713.1">
    <property type="nucleotide sequence ID" value="NZ_MQUC01000003.1"/>
</dbReference>
<dbReference type="PROSITE" id="PS50109">
    <property type="entry name" value="HIS_KIN"/>
    <property type="match status" value="1"/>
</dbReference>
<dbReference type="AlphaFoldDB" id="A0A2S9WSL9"/>
<comment type="caution">
    <text evidence="2">The sequence shown here is derived from an EMBL/GenBank/DDBJ whole genome shotgun (WGS) entry which is preliminary data.</text>
</comment>
<name>A0A2S9WSL9_9FLAO</name>
<evidence type="ECO:0000259" key="1">
    <source>
        <dbReference type="PROSITE" id="PS50109"/>
    </source>
</evidence>
<gene>
    <name evidence="2" type="ORF">BST86_04955</name>
</gene>
<proteinExistence type="predicted"/>
<dbReference type="OrthoDB" id="9816482at2"/>
<evidence type="ECO:0000313" key="3">
    <source>
        <dbReference type="Proteomes" id="UP000239532"/>
    </source>
</evidence>
<organism evidence="2 3">
    <name type="scientific">Nonlabens agnitus</name>
    <dbReference type="NCBI Taxonomy" id="870484"/>
    <lineage>
        <taxon>Bacteria</taxon>
        <taxon>Pseudomonadati</taxon>
        <taxon>Bacteroidota</taxon>
        <taxon>Flavobacteriia</taxon>
        <taxon>Flavobacteriales</taxon>
        <taxon>Flavobacteriaceae</taxon>
        <taxon>Nonlabens</taxon>
    </lineage>
</organism>
<evidence type="ECO:0000313" key="2">
    <source>
        <dbReference type="EMBL" id="PRP66488.1"/>
    </source>
</evidence>
<accession>A0A2S9WSL9</accession>
<dbReference type="Proteomes" id="UP000239532">
    <property type="component" value="Unassembled WGS sequence"/>
</dbReference>
<dbReference type="EMBL" id="MQUC01000003">
    <property type="protein sequence ID" value="PRP66488.1"/>
    <property type="molecule type" value="Genomic_DNA"/>
</dbReference>
<dbReference type="InterPro" id="IPR005467">
    <property type="entry name" value="His_kinase_dom"/>
</dbReference>
<feature type="domain" description="Histidine kinase" evidence="1">
    <location>
        <begin position="109"/>
        <end position="318"/>
    </location>
</feature>
<protein>
    <recommendedName>
        <fullName evidence="1">Histidine kinase domain-containing protein</fullName>
    </recommendedName>
</protein>